<evidence type="ECO:0000313" key="2">
    <source>
        <dbReference type="EMBL" id="GAX15948.1"/>
    </source>
</evidence>
<sequence length="1018" mass="112437">MTPKLSLHDGIALGDFEMGLPTQPTPSAPEMRRLPTLLRILAAARPLSSVPSFDTTENDDDEVLNEAVRRLEQRAAIYSIAEGVEVTAVHLAPAVCRKISNLKPLRTLTKQTEDLLLARPKDAGEMEIDDNDSLSGDDDVVSAKETHRQGPRRSSVDPRLTINTQGEDSQEANVVRTLAELSSLVVQSLKPPKKDDDELVDWSISVEESLLAEPGSKVDKNVGGAMVSSDLGATVVSLMHHAAVLRHDHVACALCRAAVPQTPSLIARMGANAPAAIPTLVRGCIRAYEKASQSRAKNHAIASSARQAIRSLASLSAREASRIRSLLERDGVMIDVQLELAMKHDPLLALWLLTDSLSSGEEMLFEKEQGPARVKMRTLANHLTENSTLLSSVIAFVLDDLVKLTTAESRRRVLTRRRFTMSALSWVLLRVPADNLLTVMDATKQKSLLGSLIKIREQLTLGVAGNYESSPFDRCYSMVLCCILSFAMVQCSSTMTDNSTQQEAVDSLRNALREPSPSRQSEAHAAALTDSLLFNNPHDLCSGVFRLLTAAGSMDPWFVESVIGTCTKFCQWFCTDPDRNFFEKATNELQVENQISNALRLLQQSGGVSEDQLRSTSLLNCIFTDESLSSSLLLCSAVPKFVRLSIKFLRSDKNLMLPLVLPLHVQSLKADLLPARGYQTLSPSGARFLLMVLYCLEYLDAVPTSPFGIDLGTIPMREIYGLCIMNSKQYVMSQAASDSFLHLIEKLAPEVSFWNQVITLKRRKGWGLVGKVELRNAIHLGIKEKCDVSCASVEKLFLMATGSLSEADLITTTVNGLLGNRVKPHPHYSYAVLCRDPLLVFKIPFVVLKKSGFRRIALFVLCRLLEMNDGLAKGMMKDNCADAEYISARNCIVLQCLCQSFFTLSAAERCMVSIGLIRRLVASQEGLGAMIIKQISDNLAFEYFCDNIPEAIDDWKAYLYILAERSSITPVDLLVVSGRVLRIVLFQGLRLELESQMLLVMVMWPMQRGLHEKPRLES</sequence>
<dbReference type="OrthoDB" id="49290at2759"/>
<evidence type="ECO:0000313" key="3">
    <source>
        <dbReference type="Proteomes" id="UP000198406"/>
    </source>
</evidence>
<feature type="compositionally biased region" description="Acidic residues" evidence="1">
    <location>
        <begin position="125"/>
        <end position="140"/>
    </location>
</feature>
<protein>
    <submittedName>
        <fullName evidence="2">Uncharacterized protein</fullName>
    </submittedName>
</protein>
<accession>A0A1Z5JQA4</accession>
<feature type="region of interest" description="Disordered" evidence="1">
    <location>
        <begin position="120"/>
        <end position="171"/>
    </location>
</feature>
<comment type="caution">
    <text evidence="2">The sequence shown here is derived from an EMBL/GenBank/DDBJ whole genome shotgun (WGS) entry which is preliminary data.</text>
</comment>
<dbReference type="InParanoid" id="A0A1Z5JQA4"/>
<name>A0A1Z5JQA4_FISSO</name>
<dbReference type="AlphaFoldDB" id="A0A1Z5JQA4"/>
<reference evidence="2 3" key="1">
    <citation type="journal article" date="2015" name="Plant Cell">
        <title>Oil accumulation by the oleaginous diatom Fistulifera solaris as revealed by the genome and transcriptome.</title>
        <authorList>
            <person name="Tanaka T."/>
            <person name="Maeda Y."/>
            <person name="Veluchamy A."/>
            <person name="Tanaka M."/>
            <person name="Abida H."/>
            <person name="Marechal E."/>
            <person name="Bowler C."/>
            <person name="Muto M."/>
            <person name="Sunaga Y."/>
            <person name="Tanaka M."/>
            <person name="Yoshino T."/>
            <person name="Taniguchi T."/>
            <person name="Fukuda Y."/>
            <person name="Nemoto M."/>
            <person name="Matsumoto M."/>
            <person name="Wong P.S."/>
            <person name="Aburatani S."/>
            <person name="Fujibuchi W."/>
        </authorList>
    </citation>
    <scope>NUCLEOTIDE SEQUENCE [LARGE SCALE GENOMIC DNA]</scope>
    <source>
        <strain evidence="2 3">JPCC DA0580</strain>
    </source>
</reference>
<keyword evidence="3" id="KW-1185">Reference proteome</keyword>
<organism evidence="2 3">
    <name type="scientific">Fistulifera solaris</name>
    <name type="common">Oleaginous diatom</name>
    <dbReference type="NCBI Taxonomy" id="1519565"/>
    <lineage>
        <taxon>Eukaryota</taxon>
        <taxon>Sar</taxon>
        <taxon>Stramenopiles</taxon>
        <taxon>Ochrophyta</taxon>
        <taxon>Bacillariophyta</taxon>
        <taxon>Bacillariophyceae</taxon>
        <taxon>Bacillariophycidae</taxon>
        <taxon>Naviculales</taxon>
        <taxon>Naviculaceae</taxon>
        <taxon>Fistulifera</taxon>
    </lineage>
</organism>
<evidence type="ECO:0000256" key="1">
    <source>
        <dbReference type="SAM" id="MobiDB-lite"/>
    </source>
</evidence>
<gene>
    <name evidence="2" type="ORF">FisN_22Hh202</name>
</gene>
<dbReference type="EMBL" id="BDSP01000100">
    <property type="protein sequence ID" value="GAX15948.1"/>
    <property type="molecule type" value="Genomic_DNA"/>
</dbReference>
<proteinExistence type="predicted"/>
<dbReference type="Proteomes" id="UP000198406">
    <property type="component" value="Unassembled WGS sequence"/>
</dbReference>